<name>A0A1M6DYP0_9FIRM</name>
<gene>
    <name evidence="6" type="ORF">SAMN02745671_01654</name>
</gene>
<feature type="signal peptide" evidence="5">
    <location>
        <begin position="1"/>
        <end position="24"/>
    </location>
</feature>
<dbReference type="SUPFAM" id="SSF48452">
    <property type="entry name" value="TPR-like"/>
    <property type="match status" value="1"/>
</dbReference>
<dbReference type="PROSITE" id="PS51257">
    <property type="entry name" value="PROKAR_LIPOPROTEIN"/>
    <property type="match status" value="1"/>
</dbReference>
<dbReference type="AlphaFoldDB" id="A0A1M6DYP0"/>
<feature type="chain" id="PRO_5012386978" evidence="5">
    <location>
        <begin position="25"/>
        <end position="660"/>
    </location>
</feature>
<evidence type="ECO:0000256" key="2">
    <source>
        <dbReference type="ARBA" id="ARBA00022803"/>
    </source>
</evidence>
<dbReference type="PANTHER" id="PTHR44858:SF1">
    <property type="entry name" value="UDP-N-ACETYLGLUCOSAMINE--PEPTIDE N-ACETYLGLUCOSAMINYLTRANSFERASE SPINDLY-RELATED"/>
    <property type="match status" value="1"/>
</dbReference>
<evidence type="ECO:0000256" key="4">
    <source>
        <dbReference type="SAM" id="Coils"/>
    </source>
</evidence>
<reference evidence="6 7" key="1">
    <citation type="submission" date="2016-11" db="EMBL/GenBank/DDBJ databases">
        <authorList>
            <person name="Jaros S."/>
            <person name="Januszkiewicz K."/>
            <person name="Wedrychowicz H."/>
        </authorList>
    </citation>
    <scope>NUCLEOTIDE SEQUENCE [LARGE SCALE GENOMIC DNA]</scope>
    <source>
        <strain evidence="6 7">DSM 3074</strain>
    </source>
</reference>
<dbReference type="SMART" id="SM00028">
    <property type="entry name" value="TPR"/>
    <property type="match status" value="3"/>
</dbReference>
<dbReference type="InterPro" id="IPR011990">
    <property type="entry name" value="TPR-like_helical_dom_sf"/>
</dbReference>
<feature type="repeat" description="TPR" evidence="3">
    <location>
        <begin position="252"/>
        <end position="285"/>
    </location>
</feature>
<dbReference type="OrthoDB" id="1668755at2"/>
<dbReference type="GO" id="GO:0009279">
    <property type="term" value="C:cell outer membrane"/>
    <property type="evidence" value="ECO:0007669"/>
    <property type="project" value="TreeGrafter"/>
</dbReference>
<dbReference type="EMBL" id="FQYW01000013">
    <property type="protein sequence ID" value="SHI78265.1"/>
    <property type="molecule type" value="Genomic_DNA"/>
</dbReference>
<dbReference type="Gene3D" id="1.25.40.10">
    <property type="entry name" value="Tetratricopeptide repeat domain"/>
    <property type="match status" value="2"/>
</dbReference>
<evidence type="ECO:0000256" key="3">
    <source>
        <dbReference type="PROSITE-ProRule" id="PRU00339"/>
    </source>
</evidence>
<keyword evidence="4" id="KW-0175">Coiled coil</keyword>
<evidence type="ECO:0000256" key="1">
    <source>
        <dbReference type="ARBA" id="ARBA00022737"/>
    </source>
</evidence>
<protein>
    <submittedName>
        <fullName evidence="6">Tfp pilus assembly protein PilF</fullName>
    </submittedName>
</protein>
<dbReference type="InterPro" id="IPR050498">
    <property type="entry name" value="Ycf3"/>
</dbReference>
<dbReference type="GO" id="GO:0046813">
    <property type="term" value="P:receptor-mediated virion attachment to host cell"/>
    <property type="evidence" value="ECO:0007669"/>
    <property type="project" value="TreeGrafter"/>
</dbReference>
<dbReference type="Pfam" id="PF00515">
    <property type="entry name" value="TPR_1"/>
    <property type="match status" value="1"/>
</dbReference>
<dbReference type="RefSeq" id="WP_080325889.1">
    <property type="nucleotide sequence ID" value="NZ_FQYW01000013.1"/>
</dbReference>
<sequence>MKVKKKLAGLVLVTVLLTGGSCYAENKENPIIANTEYGYIRLNMPSVEKIDYFGRYFIQCSYSLHFKQYLPYGIPITSDEGNEYIWFEPLTNREIYIGKVKNSPNILSVDIKKLTNIKGGESSRVYSALQQNFPELLAEVRAANKTANEKYGQELDKGLAALASHDLEMTYTHFKRAYDKGCTSLQMLQEMFFDCWYLGDYDKALEWDSKAIELYPSSRTYNSRAWNNYLLGNNEQALADVNMALSLDGNYTAALDTRGCIYYELGQYDKAIADFDKAIQIKGDDGHNYFYRSKCYKALGEQEKATADFTQAKKLWPEASDEKLNFSFEQSKALARRSESRKLRRSRYQQDLKKLNDAIYVTNNASNFSKLDICEQNRVIINVADAIRNNEPEDFYEEVIPQAVRINYENGTYQQQYEQLQAEIEAEQAAAQQQAILQAQQQAATIGGEASPPTLAHEEIAAIQTNPAGRHRLSDKLWLEYQPDRIQIEEPSLAAYYENNVIHYGSYYNWRDNLPEGSMKYVHMDLKRNNVTNYGQYIIVINENNDCTCFDYDASNDTFIIYDNKTQKPDYTLHFTIKKHVSKYNPNDSTTSMVAEATNISGNPIYDRNDDAIPWKTIEYGGNICADFWSNEHNNWLGIYIPNSRIDGYRLFLQYQSLLK</sequence>
<evidence type="ECO:0000256" key="5">
    <source>
        <dbReference type="SAM" id="SignalP"/>
    </source>
</evidence>
<dbReference type="PROSITE" id="PS50293">
    <property type="entry name" value="TPR_REGION"/>
    <property type="match status" value="1"/>
</dbReference>
<accession>A0A1M6DYP0</accession>
<feature type="coiled-coil region" evidence="4">
    <location>
        <begin position="410"/>
        <end position="437"/>
    </location>
</feature>
<evidence type="ECO:0000313" key="7">
    <source>
        <dbReference type="Proteomes" id="UP000191240"/>
    </source>
</evidence>
<dbReference type="Proteomes" id="UP000191240">
    <property type="component" value="Unassembled WGS sequence"/>
</dbReference>
<keyword evidence="2 3" id="KW-0802">TPR repeat</keyword>
<keyword evidence="1" id="KW-0677">Repeat</keyword>
<evidence type="ECO:0000313" key="6">
    <source>
        <dbReference type="EMBL" id="SHI78265.1"/>
    </source>
</evidence>
<dbReference type="PROSITE" id="PS50005">
    <property type="entry name" value="TPR"/>
    <property type="match status" value="1"/>
</dbReference>
<dbReference type="InterPro" id="IPR019734">
    <property type="entry name" value="TPR_rpt"/>
</dbReference>
<keyword evidence="5" id="KW-0732">Signal</keyword>
<proteinExistence type="predicted"/>
<dbReference type="PANTHER" id="PTHR44858">
    <property type="entry name" value="TETRATRICOPEPTIDE REPEAT PROTEIN 6"/>
    <property type="match status" value="1"/>
</dbReference>
<organism evidence="6 7">
    <name type="scientific">Anaerovibrio lipolyticus DSM 3074</name>
    <dbReference type="NCBI Taxonomy" id="1120997"/>
    <lineage>
        <taxon>Bacteria</taxon>
        <taxon>Bacillati</taxon>
        <taxon>Bacillota</taxon>
        <taxon>Negativicutes</taxon>
        <taxon>Selenomonadales</taxon>
        <taxon>Selenomonadaceae</taxon>
        <taxon>Anaerovibrio</taxon>
    </lineage>
</organism>